<evidence type="ECO:0000313" key="3">
    <source>
        <dbReference type="Proteomes" id="UP000472320"/>
    </source>
</evidence>
<evidence type="ECO:0008006" key="4">
    <source>
        <dbReference type="Google" id="ProtNLM"/>
    </source>
</evidence>
<dbReference type="EMBL" id="WNKX01000015">
    <property type="protein sequence ID" value="MTW12639.1"/>
    <property type="molecule type" value="Genomic_DNA"/>
</dbReference>
<evidence type="ECO:0000256" key="1">
    <source>
        <dbReference type="SAM" id="MobiDB-lite"/>
    </source>
</evidence>
<evidence type="ECO:0000313" key="2">
    <source>
        <dbReference type="EMBL" id="MTW12639.1"/>
    </source>
</evidence>
<dbReference type="OrthoDB" id="9204519at2"/>
<protein>
    <recommendedName>
        <fullName evidence="4">LysM domain-containing protein</fullName>
    </recommendedName>
</protein>
<dbReference type="Proteomes" id="UP000472320">
    <property type="component" value="Unassembled WGS sequence"/>
</dbReference>
<comment type="caution">
    <text evidence="2">The sequence shown here is derived from an EMBL/GenBank/DDBJ whole genome shotgun (WGS) entry which is preliminary data.</text>
</comment>
<proteinExistence type="predicted"/>
<name>A0A6L6QK28_9BURK</name>
<feature type="region of interest" description="Disordered" evidence="1">
    <location>
        <begin position="1254"/>
        <end position="1274"/>
    </location>
</feature>
<organism evidence="2 3">
    <name type="scientific">Massilia eburnea</name>
    <dbReference type="NCBI Taxonomy" id="1776165"/>
    <lineage>
        <taxon>Bacteria</taxon>
        <taxon>Pseudomonadati</taxon>
        <taxon>Pseudomonadota</taxon>
        <taxon>Betaproteobacteria</taxon>
        <taxon>Burkholderiales</taxon>
        <taxon>Oxalobacteraceae</taxon>
        <taxon>Telluria group</taxon>
        <taxon>Massilia</taxon>
    </lineage>
</organism>
<keyword evidence="3" id="KW-1185">Reference proteome</keyword>
<sequence length="1347" mass="145065">MFGIDFGGIIHRAVQLLDLEPPPPRHVDPPPPATSSVVNADYVTKGPRASPLLVDKPQIDFVKPPAPAVKAAEEYTDKTVATAKETKQAADRLQADFGDTLPEDNQTDWEMYVARRTVANGDQAKAEQAIAAELRLTYQGDPNNKEAVQNAAHDIANRYHDDPATQAAVNKGLDTVLTETPAERATNTKLNEVNQAGTRLDDLTAQQQDGDKSVTSEQIASAREDYAAKQKELLAATRKELSATYADLPAGVQIRELDPLAYAATQMNGRYANDPEFKAVIGAATILQRFEDSAVLGNEAQIDLLGKALPKGVDPTIKGLVMADAGVQKVIDTYVKDGVKAVEDAYAKKGTAAGAEALRDVTDPSKHSAVSPEIAARIINQSKPTVEKIVNDIANRQPKGLEGQRSIPDIGAGIKVAKALSAAVDVAAAGSDWEKKEYSDPEIKAAVEGVAHLLATNPAADIAQLGFKDAVADGHATLALETVRQVSTLKMDEVDMGAAGKIHDAGRFEKQKGVWRDATLRALKEGLDGLKKNNEDMLNKATKGMAPLLVQGKYSDLLTDGDFNKGQRAMVEKFPGLKQDIIDGRNCIDDMGYKLLRTSEAVDFYSKDLGGMDGYKEVDETRTALMADEKVTSTLLMSDSASMRTSTQVVRKMLSDDLKNGGTQAQTYGLRAQVTGDLAEFLAESYVIGKVNGGVNLPGAAIEATRAAHLPYFGGSLIWGVGGYFQAAMTGYLFDTVKVGDVGGPLRKCLLIGLVGGFAGFHLMQAGLGAARIQPHTFGKGPDGKVLTTADTMVKKLGTKFFDAAESGENSWGLYVKEGTARDRWTRLATEATQPLVKQLVCLMTIATAWDASGVFANLNGTLPYPNPDGTVDTATKQFKLGTQSVNLSSDAMLLRLQVREMTLRTLGAKVMADPELKAAAETRWKIERFAYAAKDGKKVADLKPHEFSFNSRLAGKYALGESGVDGAAGRTALGEASATKKFLGTSKLLNAFEYMFGTGSKGNAAKWAETLSPTLRGVLFKNIVEEGATKTVARFAVFGDNPIGWVVNIAYLATAAGNWAWDHNKAIQNFQNYDRTFMEGVGLDKAHADVMAQHDWWSSDAKVDGFLKAYATTGGDPEKFIDYLNKTDPKMLGKMLDATQSLSDHLDDKGNVADANPYYDNYLALPPDPADMDLAKHPTIRLNPDTHRYEDSATGMFYEKGAHEWRLGQNGNITGYSPQERKLTFYSLAGPQTTTIHIASAAGWKNWLAARELPLPPQAPPPQPAPPDLPAAPPVSTQNVYTVKLNDNVWDVAGNDPAIVAKIYDLNPWLNERLEDSATDSGHGRNPNILNAGELLILPDGFKAHG</sequence>
<feature type="compositionally biased region" description="Pro residues" evidence="1">
    <location>
        <begin position="1255"/>
        <end position="1274"/>
    </location>
</feature>
<gene>
    <name evidence="2" type="ORF">GM658_18680</name>
</gene>
<reference evidence="2 3" key="1">
    <citation type="submission" date="2019-11" db="EMBL/GenBank/DDBJ databases">
        <title>Type strains purchased from KCTC, JCM and DSMZ.</title>
        <authorList>
            <person name="Lu H."/>
        </authorList>
    </citation>
    <scope>NUCLEOTIDE SEQUENCE [LARGE SCALE GENOMIC DNA]</scope>
    <source>
        <strain evidence="2 3">JCM 31587</strain>
    </source>
</reference>
<dbReference type="RefSeq" id="WP_155455568.1">
    <property type="nucleotide sequence ID" value="NZ_WNKX01000015.1"/>
</dbReference>
<accession>A0A6L6QK28</accession>